<dbReference type="NCBIfam" id="TIGR02795">
    <property type="entry name" value="tol_pal_ybgF"/>
    <property type="match status" value="1"/>
</dbReference>
<dbReference type="InterPro" id="IPR019734">
    <property type="entry name" value="TPR_rpt"/>
</dbReference>
<evidence type="ECO:0000313" key="4">
    <source>
        <dbReference type="Proteomes" id="UP000807825"/>
    </source>
</evidence>
<gene>
    <name evidence="3" type="primary">ybgF</name>
    <name evidence="3" type="ORF">HY912_13660</name>
</gene>
<feature type="compositionally biased region" description="Pro residues" evidence="2">
    <location>
        <begin position="11"/>
        <end position="25"/>
    </location>
</feature>
<keyword evidence="1" id="KW-0802">TPR repeat</keyword>
<comment type="caution">
    <text evidence="3">The sequence shown here is derived from an EMBL/GenBank/DDBJ whole genome shotgun (WGS) entry which is preliminary data.</text>
</comment>
<sequence length="164" mass="18324">MQTRRQEMSQPPAPPVEPVGPPAGPPGAVEIRNSPISPDEKAYRDAYQLFRNGSFDQAIAQFEEFLKRNPKSPLASDAVYWIGEAEFGKGRFDEAVLQFDRVVKEFPGSKKELNALLKQGQAFEKMGDLKSARIIYRKLAGDQPHTAQGRIAGTKLKQLPREDQ</sequence>
<dbReference type="InterPro" id="IPR011990">
    <property type="entry name" value="TPR-like_helical_dom_sf"/>
</dbReference>
<name>A0A9D6V2W8_9BACT</name>
<dbReference type="Gene3D" id="1.25.40.10">
    <property type="entry name" value="Tetratricopeptide repeat domain"/>
    <property type="match status" value="1"/>
</dbReference>
<evidence type="ECO:0000256" key="1">
    <source>
        <dbReference type="PROSITE-ProRule" id="PRU00339"/>
    </source>
</evidence>
<organism evidence="3 4">
    <name type="scientific">Desulfomonile tiedjei</name>
    <dbReference type="NCBI Taxonomy" id="2358"/>
    <lineage>
        <taxon>Bacteria</taxon>
        <taxon>Pseudomonadati</taxon>
        <taxon>Thermodesulfobacteriota</taxon>
        <taxon>Desulfomonilia</taxon>
        <taxon>Desulfomonilales</taxon>
        <taxon>Desulfomonilaceae</taxon>
        <taxon>Desulfomonile</taxon>
    </lineage>
</organism>
<dbReference type="Pfam" id="PF13432">
    <property type="entry name" value="TPR_16"/>
    <property type="match status" value="1"/>
</dbReference>
<dbReference type="SUPFAM" id="SSF48452">
    <property type="entry name" value="TPR-like"/>
    <property type="match status" value="1"/>
</dbReference>
<evidence type="ECO:0000256" key="2">
    <source>
        <dbReference type="SAM" id="MobiDB-lite"/>
    </source>
</evidence>
<dbReference type="InterPro" id="IPR014162">
    <property type="entry name" value="CpoB_C"/>
</dbReference>
<dbReference type="Pfam" id="PF13174">
    <property type="entry name" value="TPR_6"/>
    <property type="match status" value="1"/>
</dbReference>
<dbReference type="PROSITE" id="PS50005">
    <property type="entry name" value="TPR"/>
    <property type="match status" value="1"/>
</dbReference>
<feature type="repeat" description="TPR" evidence="1">
    <location>
        <begin position="76"/>
        <end position="109"/>
    </location>
</feature>
<dbReference type="AlphaFoldDB" id="A0A9D6V2W8"/>
<reference evidence="3" key="1">
    <citation type="submission" date="2020-07" db="EMBL/GenBank/DDBJ databases">
        <title>Huge and variable diversity of episymbiotic CPR bacteria and DPANN archaea in groundwater ecosystems.</title>
        <authorList>
            <person name="He C.Y."/>
            <person name="Keren R."/>
            <person name="Whittaker M."/>
            <person name="Farag I.F."/>
            <person name="Doudna J."/>
            <person name="Cate J.H.D."/>
            <person name="Banfield J.F."/>
        </authorList>
    </citation>
    <scope>NUCLEOTIDE SEQUENCE</scope>
    <source>
        <strain evidence="3">NC_groundwater_1664_Pr3_B-0.1um_52_9</strain>
    </source>
</reference>
<protein>
    <submittedName>
        <fullName evidence="3">Tol-pal system protein YbgF</fullName>
    </submittedName>
</protein>
<evidence type="ECO:0000313" key="3">
    <source>
        <dbReference type="EMBL" id="MBI5250534.1"/>
    </source>
</evidence>
<dbReference type="Proteomes" id="UP000807825">
    <property type="component" value="Unassembled WGS sequence"/>
</dbReference>
<dbReference type="EMBL" id="JACRDE010000358">
    <property type="protein sequence ID" value="MBI5250534.1"/>
    <property type="molecule type" value="Genomic_DNA"/>
</dbReference>
<proteinExistence type="predicted"/>
<feature type="region of interest" description="Disordered" evidence="2">
    <location>
        <begin position="1"/>
        <end position="37"/>
    </location>
</feature>
<accession>A0A9D6V2W8</accession>
<feature type="region of interest" description="Disordered" evidence="2">
    <location>
        <begin position="144"/>
        <end position="164"/>
    </location>
</feature>